<dbReference type="PROSITE" id="PS01125">
    <property type="entry name" value="ROK"/>
    <property type="match status" value="1"/>
</dbReference>
<dbReference type="PANTHER" id="PTHR18964">
    <property type="entry name" value="ROK (REPRESSOR, ORF, KINASE) FAMILY"/>
    <property type="match status" value="1"/>
</dbReference>
<evidence type="ECO:0000313" key="2">
    <source>
        <dbReference type="EMBL" id="RAJ10218.1"/>
    </source>
</evidence>
<gene>
    <name evidence="2" type="ORF">LV92_02967</name>
</gene>
<dbReference type="PANTHER" id="PTHR18964:SF149">
    <property type="entry name" value="BIFUNCTIONAL UDP-N-ACETYLGLUCOSAMINE 2-EPIMERASE_N-ACETYLMANNOSAMINE KINASE"/>
    <property type="match status" value="1"/>
</dbReference>
<accession>A0A327R2E0</accession>
<evidence type="ECO:0000313" key="3">
    <source>
        <dbReference type="Proteomes" id="UP000249696"/>
    </source>
</evidence>
<comment type="caution">
    <text evidence="2">The sequence shown here is derived from an EMBL/GenBank/DDBJ whole genome shotgun (WGS) entry which is preliminary data.</text>
</comment>
<dbReference type="Gene3D" id="3.30.420.40">
    <property type="match status" value="2"/>
</dbReference>
<dbReference type="AlphaFoldDB" id="A0A327R2E0"/>
<dbReference type="OrthoDB" id="9810372at2"/>
<reference evidence="2 3" key="1">
    <citation type="submission" date="2018-06" db="EMBL/GenBank/DDBJ databases">
        <title>Genomic Encyclopedia of Archaeal and Bacterial Type Strains, Phase II (KMG-II): from individual species to whole genera.</title>
        <authorList>
            <person name="Goeker M."/>
        </authorList>
    </citation>
    <scope>NUCLEOTIDE SEQUENCE [LARGE SCALE GENOMIC DNA]</scope>
    <source>
        <strain evidence="2 3">DSM 23522</strain>
    </source>
</reference>
<dbReference type="InterPro" id="IPR049874">
    <property type="entry name" value="ROK_cs"/>
</dbReference>
<sequence length="302" mass="33353">MTRNYMGIDIGGTKIKTVIIQEDGLILEQYELMTEDDYGKGEVWKKKIVTQIALKTQQYANGDINLLKCGISAPGLVDPKNKKILHMPERLKGIENFDWTLELDRDIKVLNDGHSACLAEYESFHRSQGIRHMLMLTLGTGVGGGIIINGELYQGHLQRAGHLGHTTVDMHGPPTMTNMPGSLEYAIGNFSVAERTDNRFKSTRKLVEAYQNGQEEARVWWLESVEKLAVALAALNNILSPEVIVLGGGITAGAKASLMRPLKEYMAQYEWRPGEHKVSLVSAGHESYAGAIGAAFFAKNNI</sequence>
<name>A0A327R2E0_9FLAO</name>
<proteinExistence type="inferred from homology"/>
<dbReference type="EMBL" id="QLLN01000005">
    <property type="protein sequence ID" value="RAJ10218.1"/>
    <property type="molecule type" value="Genomic_DNA"/>
</dbReference>
<comment type="similarity">
    <text evidence="1">Belongs to the ROK (NagC/XylR) family.</text>
</comment>
<dbReference type="SUPFAM" id="SSF53067">
    <property type="entry name" value="Actin-like ATPase domain"/>
    <property type="match status" value="1"/>
</dbReference>
<keyword evidence="2" id="KW-0418">Kinase</keyword>
<dbReference type="GO" id="GO:0016301">
    <property type="term" value="F:kinase activity"/>
    <property type="evidence" value="ECO:0007669"/>
    <property type="project" value="UniProtKB-KW"/>
</dbReference>
<protein>
    <submittedName>
        <fullName evidence="2">Glucokinase</fullName>
    </submittedName>
</protein>
<keyword evidence="3" id="KW-1185">Reference proteome</keyword>
<keyword evidence="2" id="KW-0808">Transferase</keyword>
<dbReference type="InterPro" id="IPR000600">
    <property type="entry name" value="ROK"/>
</dbReference>
<organism evidence="2 3">
    <name type="scientific">Arenibacter echinorum</name>
    <dbReference type="NCBI Taxonomy" id="440515"/>
    <lineage>
        <taxon>Bacteria</taxon>
        <taxon>Pseudomonadati</taxon>
        <taxon>Bacteroidota</taxon>
        <taxon>Flavobacteriia</taxon>
        <taxon>Flavobacteriales</taxon>
        <taxon>Flavobacteriaceae</taxon>
        <taxon>Arenibacter</taxon>
    </lineage>
</organism>
<dbReference type="Pfam" id="PF00480">
    <property type="entry name" value="ROK"/>
    <property type="match status" value="1"/>
</dbReference>
<dbReference type="InterPro" id="IPR043129">
    <property type="entry name" value="ATPase_NBD"/>
</dbReference>
<evidence type="ECO:0000256" key="1">
    <source>
        <dbReference type="ARBA" id="ARBA00006479"/>
    </source>
</evidence>
<dbReference type="Proteomes" id="UP000249696">
    <property type="component" value="Unassembled WGS sequence"/>
</dbReference>
<dbReference type="RefSeq" id="WP_111624379.1">
    <property type="nucleotide sequence ID" value="NZ_QLLN01000005.1"/>
</dbReference>